<evidence type="ECO:0000313" key="1">
    <source>
        <dbReference type="EMBL" id="KAK4111663.1"/>
    </source>
</evidence>
<dbReference type="EMBL" id="MU853345">
    <property type="protein sequence ID" value="KAK4111663.1"/>
    <property type="molecule type" value="Genomic_DNA"/>
</dbReference>
<sequence length="103" mass="11266">MAEGQTINMEKGGAVLQVRGVRQFRSPNDLIELVPFEGLTSVWEITLPMGPISPQISLFPMNQTLVPRCIHVPTSYASLGSWNYTPISSVAVLGTMIVPEPQK</sequence>
<comment type="caution">
    <text evidence="1">The sequence shown here is derived from an EMBL/GenBank/DDBJ whole genome shotgun (WGS) entry which is preliminary data.</text>
</comment>
<reference evidence="1" key="2">
    <citation type="submission" date="2023-05" db="EMBL/GenBank/DDBJ databases">
        <authorList>
            <consortium name="Lawrence Berkeley National Laboratory"/>
            <person name="Steindorff A."/>
            <person name="Hensen N."/>
            <person name="Bonometti L."/>
            <person name="Westerberg I."/>
            <person name="Brannstrom I.O."/>
            <person name="Guillou S."/>
            <person name="Cros-Aarteil S."/>
            <person name="Calhoun S."/>
            <person name="Haridas S."/>
            <person name="Kuo A."/>
            <person name="Mondo S."/>
            <person name="Pangilinan J."/>
            <person name="Riley R."/>
            <person name="Labutti K."/>
            <person name="Andreopoulos B."/>
            <person name="Lipzen A."/>
            <person name="Chen C."/>
            <person name="Yanf M."/>
            <person name="Daum C."/>
            <person name="Ng V."/>
            <person name="Clum A."/>
            <person name="Ohm R."/>
            <person name="Martin F."/>
            <person name="Silar P."/>
            <person name="Natvig D."/>
            <person name="Lalanne C."/>
            <person name="Gautier V."/>
            <person name="Ament-Velasquez S.L."/>
            <person name="Kruys A."/>
            <person name="Hutchinson M.I."/>
            <person name="Powell A.J."/>
            <person name="Barry K."/>
            <person name="Miller A.N."/>
            <person name="Grigoriev I.V."/>
            <person name="Debuchy R."/>
            <person name="Gladieux P."/>
            <person name="Thoren M.H."/>
            <person name="Johannesson H."/>
        </authorList>
    </citation>
    <scope>NUCLEOTIDE SEQUENCE</scope>
    <source>
        <strain evidence="1">CBS 508.74</strain>
    </source>
</reference>
<proteinExistence type="predicted"/>
<name>A0AAN6TC80_9PEZI</name>
<accession>A0AAN6TC80</accession>
<organism evidence="1 2">
    <name type="scientific">Canariomyces notabilis</name>
    <dbReference type="NCBI Taxonomy" id="2074819"/>
    <lineage>
        <taxon>Eukaryota</taxon>
        <taxon>Fungi</taxon>
        <taxon>Dikarya</taxon>
        <taxon>Ascomycota</taxon>
        <taxon>Pezizomycotina</taxon>
        <taxon>Sordariomycetes</taxon>
        <taxon>Sordariomycetidae</taxon>
        <taxon>Sordariales</taxon>
        <taxon>Chaetomiaceae</taxon>
        <taxon>Canariomyces</taxon>
    </lineage>
</organism>
<evidence type="ECO:0000313" key="2">
    <source>
        <dbReference type="Proteomes" id="UP001302812"/>
    </source>
</evidence>
<dbReference type="AlphaFoldDB" id="A0AAN6TC80"/>
<gene>
    <name evidence="1" type="ORF">N656DRAFT_780386</name>
</gene>
<reference evidence="1" key="1">
    <citation type="journal article" date="2023" name="Mol. Phylogenet. Evol.">
        <title>Genome-scale phylogeny and comparative genomics of the fungal order Sordariales.</title>
        <authorList>
            <person name="Hensen N."/>
            <person name="Bonometti L."/>
            <person name="Westerberg I."/>
            <person name="Brannstrom I.O."/>
            <person name="Guillou S."/>
            <person name="Cros-Aarteil S."/>
            <person name="Calhoun S."/>
            <person name="Haridas S."/>
            <person name="Kuo A."/>
            <person name="Mondo S."/>
            <person name="Pangilinan J."/>
            <person name="Riley R."/>
            <person name="LaButti K."/>
            <person name="Andreopoulos B."/>
            <person name="Lipzen A."/>
            <person name="Chen C."/>
            <person name="Yan M."/>
            <person name="Daum C."/>
            <person name="Ng V."/>
            <person name="Clum A."/>
            <person name="Steindorff A."/>
            <person name="Ohm R.A."/>
            <person name="Martin F."/>
            <person name="Silar P."/>
            <person name="Natvig D.O."/>
            <person name="Lalanne C."/>
            <person name="Gautier V."/>
            <person name="Ament-Velasquez S.L."/>
            <person name="Kruys A."/>
            <person name="Hutchinson M.I."/>
            <person name="Powell A.J."/>
            <person name="Barry K."/>
            <person name="Miller A.N."/>
            <person name="Grigoriev I.V."/>
            <person name="Debuchy R."/>
            <person name="Gladieux P."/>
            <person name="Hiltunen Thoren M."/>
            <person name="Johannesson H."/>
        </authorList>
    </citation>
    <scope>NUCLEOTIDE SEQUENCE</scope>
    <source>
        <strain evidence="1">CBS 508.74</strain>
    </source>
</reference>
<dbReference type="RefSeq" id="XP_064669233.1">
    <property type="nucleotide sequence ID" value="XM_064815364.1"/>
</dbReference>
<dbReference type="Proteomes" id="UP001302812">
    <property type="component" value="Unassembled WGS sequence"/>
</dbReference>
<keyword evidence="2" id="KW-1185">Reference proteome</keyword>
<dbReference type="GeneID" id="89939489"/>
<protein>
    <submittedName>
        <fullName evidence="1">Uncharacterized protein</fullName>
    </submittedName>
</protein>